<sequence>MSGLRLKQAAIVLVGLVAAAVMVLLGVWQLNVYTAQSADSAASRAAAPAVPLAQVARAGDAVVDGYGRTVHFSGNYDPALQLLVPVPGQAGRFRVLSGLQQGDGSVVPVVRGVVDGTHAPAAPTGPLEQSGVLLPSEAENTAEVPTGQLASVRLATLAQLWTKPLVNGFVTLSATQARAQGLQPATAALPEGHGRLRNGAYAFQWWIFAAFAVAMAIRMARDLGSKQGYLELVEEGHATDSG</sequence>
<comment type="caution">
    <text evidence="2">The sequence shown here is derived from an EMBL/GenBank/DDBJ whole genome shotgun (WGS) entry which is preliminary data.</text>
</comment>
<dbReference type="RefSeq" id="WP_204917408.1">
    <property type="nucleotide sequence ID" value="NZ_BAAAQP010000002.1"/>
</dbReference>
<name>A0ABS2RIW5_9ACTN</name>
<keyword evidence="1" id="KW-1133">Transmembrane helix</keyword>
<organism evidence="2 3">
    <name type="scientific">Microlunatus panaciterrae</name>
    <dbReference type="NCBI Taxonomy" id="400768"/>
    <lineage>
        <taxon>Bacteria</taxon>
        <taxon>Bacillati</taxon>
        <taxon>Actinomycetota</taxon>
        <taxon>Actinomycetes</taxon>
        <taxon>Propionibacteriales</taxon>
        <taxon>Propionibacteriaceae</taxon>
        <taxon>Microlunatus</taxon>
    </lineage>
</organism>
<comment type="similarity">
    <text evidence="1">Belongs to the SURF1 family.</text>
</comment>
<dbReference type="Proteomes" id="UP000704762">
    <property type="component" value="Unassembled WGS sequence"/>
</dbReference>
<dbReference type="InterPro" id="IPR002994">
    <property type="entry name" value="Surf1/Shy1"/>
</dbReference>
<gene>
    <name evidence="2" type="ORF">JOE57_001838</name>
</gene>
<keyword evidence="1" id="KW-1003">Cell membrane</keyword>
<dbReference type="PROSITE" id="PS50895">
    <property type="entry name" value="SURF1"/>
    <property type="match status" value="1"/>
</dbReference>
<accession>A0ABS2RIW5</accession>
<comment type="subcellular location">
    <subcellularLocation>
        <location evidence="1">Cell membrane</location>
        <topology evidence="1">Multi-pass membrane protein</topology>
    </subcellularLocation>
</comment>
<reference evidence="2 3" key="1">
    <citation type="submission" date="2021-01" db="EMBL/GenBank/DDBJ databases">
        <title>Sequencing the genomes of 1000 actinobacteria strains.</title>
        <authorList>
            <person name="Klenk H.-P."/>
        </authorList>
    </citation>
    <scope>NUCLEOTIDE SEQUENCE [LARGE SCALE GENOMIC DNA]</scope>
    <source>
        <strain evidence="2 3">DSM 18662</strain>
    </source>
</reference>
<evidence type="ECO:0000313" key="3">
    <source>
        <dbReference type="Proteomes" id="UP000704762"/>
    </source>
</evidence>
<dbReference type="Pfam" id="PF02104">
    <property type="entry name" value="SURF1"/>
    <property type="match status" value="1"/>
</dbReference>
<feature type="transmembrane region" description="Helical" evidence="1">
    <location>
        <begin position="9"/>
        <end position="30"/>
    </location>
</feature>
<dbReference type="EMBL" id="JAFBCF010000001">
    <property type="protein sequence ID" value="MBM7798917.1"/>
    <property type="molecule type" value="Genomic_DNA"/>
</dbReference>
<evidence type="ECO:0000256" key="1">
    <source>
        <dbReference type="RuleBase" id="RU363076"/>
    </source>
</evidence>
<keyword evidence="3" id="KW-1185">Reference proteome</keyword>
<protein>
    <recommendedName>
        <fullName evidence="1">SURF1-like protein</fullName>
    </recommendedName>
</protein>
<feature type="transmembrane region" description="Helical" evidence="1">
    <location>
        <begin position="203"/>
        <end position="220"/>
    </location>
</feature>
<evidence type="ECO:0000313" key="2">
    <source>
        <dbReference type="EMBL" id="MBM7798917.1"/>
    </source>
</evidence>
<keyword evidence="1" id="KW-0812">Transmembrane</keyword>
<proteinExistence type="inferred from homology"/>
<keyword evidence="1" id="KW-0472">Membrane</keyword>